<dbReference type="Gene3D" id="3.40.50.300">
    <property type="entry name" value="P-loop containing nucleotide triphosphate hydrolases"/>
    <property type="match status" value="2"/>
</dbReference>
<keyword evidence="1" id="KW-0547">Nucleotide-binding</keyword>
<dbReference type="InterPro" id="IPR033454">
    <property type="entry name" value="RecG_wedge"/>
</dbReference>
<dbReference type="SMART" id="SM00490">
    <property type="entry name" value="HELICc"/>
    <property type="match status" value="1"/>
</dbReference>
<keyword evidence="4 12" id="KW-0347">Helicase</keyword>
<dbReference type="Pfam" id="PF00271">
    <property type="entry name" value="Helicase_C"/>
    <property type="match status" value="1"/>
</dbReference>
<proteinExistence type="predicted"/>
<dbReference type="Gene3D" id="2.40.50.140">
    <property type="entry name" value="Nucleic acid-binding proteins"/>
    <property type="match status" value="1"/>
</dbReference>
<keyword evidence="13" id="KW-1185">Reference proteome</keyword>
<sequence length="772" mass="83666">MSAGRPPRLSVRGDILADVVGMDTSLRTALGDKTARPLAKQLEMETVGDLLRHYPRRYIAHNSVTHSSEREDQRFRPGEHVTLLGKVDGVAGRRMRQRRGHVLEVSVSVGGNHFTCTFFNQPYRERDLQPGTTALFSGDLKRYRNSWQLVAPEFIVLGDGDSGLLPGLIPIYPAKRKLRSWVIMMAVRQVLDLLDDPEDPLPDTLRAAHGLASLGDALRRVHLPDTWDEQEDARRRLVWDEAFALQLAMAGRRASATTRPAPACPRREDGLAAAFDARLPFTLTGAQQRVGESIADALAGEEPLNRLLQGDVGSGKTMVALRAMLQVVDAGRQAVLLAPTEVLAAQHARSLRAMLGPLGRAGELDADTEQATRVTLLTGSLGAKARREALLDAQSGAAGIVVGTHAVIQQSVGFADLGLVVVDEQHRFGVHQRDELRSRPGTTTPHVLVMTATPIPRTVALTMYGDLDTSVLDELPKGRQPIATTAVPAGVKPRWLERAWERVHEEVAAGHQVYVVCPRIGEEGGEPGESWPEPAKDDLLDPEAPTDEFEETLRKLRPPEEEEPEEEARPPLAVTEVGPMLAEGPLAGLRLEILHGRMPTDEKDAVMRAFSDGTVDVLVATTVIEVGVDVPNATMMIIMDADRFGVSQLHQLRGRVGRGSAPSSCLLVTEAVGGSPALERLERLAATPDGFEVSRIDLEVRDEGDVLGAQQSGRRSGLHMLSVLKHGDLVAEARDEARSVVAGDPTLAHHPGLAGLVRSVVGDDEAAFLDRL</sequence>
<evidence type="ECO:0000256" key="8">
    <source>
        <dbReference type="ARBA" id="ARBA00049819"/>
    </source>
</evidence>
<dbReference type="PANTHER" id="PTHR47964">
    <property type="entry name" value="ATP-DEPENDENT DNA HELICASE HOMOLOG RECG, CHLOROPLASTIC"/>
    <property type="match status" value="1"/>
</dbReference>
<dbReference type="CDD" id="cd17992">
    <property type="entry name" value="DEXHc_RecG"/>
    <property type="match status" value="1"/>
</dbReference>
<dbReference type="Pfam" id="PF19833">
    <property type="entry name" value="RecG_dom3_C"/>
    <property type="match status" value="1"/>
</dbReference>
<dbReference type="InterPro" id="IPR027417">
    <property type="entry name" value="P-loop_NTPase"/>
</dbReference>
<evidence type="ECO:0000313" key="12">
    <source>
        <dbReference type="EMBL" id="TDQ65535.1"/>
    </source>
</evidence>
<dbReference type="InterPro" id="IPR014001">
    <property type="entry name" value="Helicase_ATP-bd"/>
</dbReference>
<dbReference type="InterPro" id="IPR047112">
    <property type="entry name" value="RecG/Mfd"/>
</dbReference>
<evidence type="ECO:0000256" key="7">
    <source>
        <dbReference type="ARBA" id="ARBA00023204"/>
    </source>
</evidence>
<dbReference type="InterPro" id="IPR012340">
    <property type="entry name" value="NA-bd_OB-fold"/>
</dbReference>
<comment type="caution">
    <text evidence="12">The sequence shown here is derived from an EMBL/GenBank/DDBJ whole genome shotgun (WGS) entry which is preliminary data.</text>
</comment>
<feature type="region of interest" description="Disordered" evidence="9">
    <location>
        <begin position="524"/>
        <end position="570"/>
    </location>
</feature>
<dbReference type="InterPro" id="IPR045562">
    <property type="entry name" value="RecG_dom3_C"/>
</dbReference>
<dbReference type="Pfam" id="PF17191">
    <property type="entry name" value="RecG_wedge"/>
    <property type="match status" value="1"/>
</dbReference>
<dbReference type="InterPro" id="IPR011545">
    <property type="entry name" value="DEAD/DEAH_box_helicase_dom"/>
</dbReference>
<dbReference type="PROSITE" id="PS51194">
    <property type="entry name" value="HELICASE_CTER"/>
    <property type="match status" value="1"/>
</dbReference>
<keyword evidence="7" id="KW-0234">DNA repair</keyword>
<gene>
    <name evidence="12" type="ORF">EV188_101787</name>
</gene>
<feature type="domain" description="Helicase ATP-binding" evidence="10">
    <location>
        <begin position="297"/>
        <end position="472"/>
    </location>
</feature>
<evidence type="ECO:0000256" key="1">
    <source>
        <dbReference type="ARBA" id="ARBA00022741"/>
    </source>
</evidence>
<dbReference type="PANTHER" id="PTHR47964:SF1">
    <property type="entry name" value="ATP-DEPENDENT DNA HELICASE HOMOLOG RECG, CHLOROPLASTIC"/>
    <property type="match status" value="1"/>
</dbReference>
<keyword evidence="3" id="KW-0378">Hydrolase</keyword>
<name>A0A4R6VY81_9PSEU</name>
<evidence type="ECO:0000313" key="13">
    <source>
        <dbReference type="Proteomes" id="UP000295705"/>
    </source>
</evidence>
<evidence type="ECO:0000256" key="2">
    <source>
        <dbReference type="ARBA" id="ARBA00022763"/>
    </source>
</evidence>
<evidence type="ECO:0000256" key="9">
    <source>
        <dbReference type="SAM" id="MobiDB-lite"/>
    </source>
</evidence>
<dbReference type="SUPFAM" id="SSF50249">
    <property type="entry name" value="Nucleic acid-binding proteins"/>
    <property type="match status" value="1"/>
</dbReference>
<dbReference type="EMBL" id="SNYO01000001">
    <property type="protein sequence ID" value="TDQ65535.1"/>
    <property type="molecule type" value="Genomic_DNA"/>
</dbReference>
<dbReference type="InterPro" id="IPR001650">
    <property type="entry name" value="Helicase_C-like"/>
</dbReference>
<reference evidence="12 13" key="1">
    <citation type="submission" date="2019-03" db="EMBL/GenBank/DDBJ databases">
        <title>Genomic Encyclopedia of Type Strains, Phase IV (KMG-IV): sequencing the most valuable type-strain genomes for metagenomic binning, comparative biology and taxonomic classification.</title>
        <authorList>
            <person name="Goeker M."/>
        </authorList>
    </citation>
    <scope>NUCLEOTIDE SEQUENCE [LARGE SCALE GENOMIC DNA]</scope>
    <source>
        <strain evidence="12 13">DSM 45775</strain>
    </source>
</reference>
<dbReference type="CDD" id="cd04488">
    <property type="entry name" value="RecG_wedge_OBF"/>
    <property type="match status" value="1"/>
</dbReference>
<dbReference type="SUPFAM" id="SSF52540">
    <property type="entry name" value="P-loop containing nucleoside triphosphate hydrolases"/>
    <property type="match status" value="2"/>
</dbReference>
<keyword evidence="2" id="KW-0227">DNA damage</keyword>
<dbReference type="GO" id="GO:0003677">
    <property type="term" value="F:DNA binding"/>
    <property type="evidence" value="ECO:0007669"/>
    <property type="project" value="UniProtKB-KW"/>
</dbReference>
<evidence type="ECO:0000256" key="6">
    <source>
        <dbReference type="ARBA" id="ARBA00023125"/>
    </source>
</evidence>
<dbReference type="AlphaFoldDB" id="A0A4R6VY81"/>
<feature type="compositionally biased region" description="Acidic residues" evidence="9">
    <location>
        <begin position="540"/>
        <end position="550"/>
    </location>
</feature>
<dbReference type="NCBIfam" id="NF008167">
    <property type="entry name" value="PRK10917.2-1"/>
    <property type="match status" value="1"/>
</dbReference>
<feature type="domain" description="Helicase C-terminal" evidence="11">
    <location>
        <begin position="495"/>
        <end position="699"/>
    </location>
</feature>
<dbReference type="GO" id="GO:0005524">
    <property type="term" value="F:ATP binding"/>
    <property type="evidence" value="ECO:0007669"/>
    <property type="project" value="UniProtKB-KW"/>
</dbReference>
<evidence type="ECO:0000256" key="5">
    <source>
        <dbReference type="ARBA" id="ARBA00022840"/>
    </source>
</evidence>
<accession>A0A4R6VY81</accession>
<evidence type="ECO:0000259" key="10">
    <source>
        <dbReference type="PROSITE" id="PS51192"/>
    </source>
</evidence>
<keyword evidence="6" id="KW-0238">DNA-binding</keyword>
<dbReference type="SMART" id="SM00487">
    <property type="entry name" value="DEXDc"/>
    <property type="match status" value="1"/>
</dbReference>
<dbReference type="PROSITE" id="PS51192">
    <property type="entry name" value="HELICASE_ATP_BIND_1"/>
    <property type="match status" value="1"/>
</dbReference>
<protein>
    <recommendedName>
        <fullName evidence="8">Probable DNA 3'-5' helicase RecG</fullName>
    </recommendedName>
</protein>
<dbReference type="GO" id="GO:0003678">
    <property type="term" value="F:DNA helicase activity"/>
    <property type="evidence" value="ECO:0007669"/>
    <property type="project" value="TreeGrafter"/>
</dbReference>
<dbReference type="Proteomes" id="UP000295705">
    <property type="component" value="Unassembled WGS sequence"/>
</dbReference>
<dbReference type="GO" id="GO:0006281">
    <property type="term" value="P:DNA repair"/>
    <property type="evidence" value="ECO:0007669"/>
    <property type="project" value="UniProtKB-KW"/>
</dbReference>
<keyword evidence="5" id="KW-0067">ATP-binding</keyword>
<evidence type="ECO:0000256" key="4">
    <source>
        <dbReference type="ARBA" id="ARBA00022806"/>
    </source>
</evidence>
<evidence type="ECO:0000259" key="11">
    <source>
        <dbReference type="PROSITE" id="PS51194"/>
    </source>
</evidence>
<organism evidence="12 13">
    <name type="scientific">Actinomycetospora succinea</name>
    <dbReference type="NCBI Taxonomy" id="663603"/>
    <lineage>
        <taxon>Bacteria</taxon>
        <taxon>Bacillati</taxon>
        <taxon>Actinomycetota</taxon>
        <taxon>Actinomycetes</taxon>
        <taxon>Pseudonocardiales</taxon>
        <taxon>Pseudonocardiaceae</taxon>
        <taxon>Actinomycetospora</taxon>
    </lineage>
</organism>
<evidence type="ECO:0000256" key="3">
    <source>
        <dbReference type="ARBA" id="ARBA00022801"/>
    </source>
</evidence>
<dbReference type="GO" id="GO:0016787">
    <property type="term" value="F:hydrolase activity"/>
    <property type="evidence" value="ECO:0007669"/>
    <property type="project" value="UniProtKB-KW"/>
</dbReference>
<dbReference type="Pfam" id="PF00270">
    <property type="entry name" value="DEAD"/>
    <property type="match status" value="1"/>
</dbReference>